<accession>A0A391NJK9</accession>
<comment type="caution">
    <text evidence="1">The sequence shown here is derived from an EMBL/GenBank/DDBJ whole genome shotgun (WGS) entry which is preliminary data.</text>
</comment>
<evidence type="ECO:0000313" key="1">
    <source>
        <dbReference type="EMBL" id="GCA62145.1"/>
    </source>
</evidence>
<evidence type="ECO:0000313" key="2">
    <source>
        <dbReference type="Proteomes" id="UP000265618"/>
    </source>
</evidence>
<dbReference type="PANTHER" id="PTHR15949">
    <property type="entry name" value="TESTIS-EXPRESSED PROTEIN 264"/>
    <property type="match status" value="1"/>
</dbReference>
<dbReference type="Proteomes" id="UP000265618">
    <property type="component" value="Unassembled WGS sequence"/>
</dbReference>
<protein>
    <recommendedName>
        <fullName evidence="3">GyrI-like small molecule binding domain-containing protein</fullName>
    </recommendedName>
</protein>
<dbReference type="PANTHER" id="PTHR15949:SF3">
    <property type="entry name" value="TESTIS-EXPRESSED PROTEIN 264"/>
    <property type="match status" value="1"/>
</dbReference>
<proteinExistence type="predicted"/>
<sequence length="141" mass="15484">MDILTLLAVGCTAVFVLVGCLWFSGCFVPISFRQIETDPIYVVYQSCTGPFRNTYKVLKQVEALIKTHDVASDHGFGIFFDNPRTTAESDLKWLAGYVVPLAAARKIETAKVPGLECGMIEGGTKYGIMDLPMRSILSLLT</sequence>
<reference evidence="1 2" key="1">
    <citation type="journal article" date="2018" name="PLoS ONE">
        <title>The draft genome of Kipferlia bialata reveals reductive genome evolution in fornicate parasites.</title>
        <authorList>
            <person name="Tanifuji G."/>
            <person name="Takabayashi S."/>
            <person name="Kume K."/>
            <person name="Takagi M."/>
            <person name="Nakayama T."/>
            <person name="Kamikawa R."/>
            <person name="Inagaki Y."/>
            <person name="Hashimoto T."/>
        </authorList>
    </citation>
    <scope>NUCLEOTIDE SEQUENCE [LARGE SCALE GENOMIC DNA]</scope>
    <source>
        <strain evidence="1">NY0173</strain>
    </source>
</reference>
<dbReference type="Gene3D" id="3.20.80.10">
    <property type="entry name" value="Regulatory factor, effector binding domain"/>
    <property type="match status" value="1"/>
</dbReference>
<organism evidence="1 2">
    <name type="scientific">Kipferlia bialata</name>
    <dbReference type="NCBI Taxonomy" id="797122"/>
    <lineage>
        <taxon>Eukaryota</taxon>
        <taxon>Metamonada</taxon>
        <taxon>Carpediemonas-like organisms</taxon>
        <taxon>Kipferlia</taxon>
    </lineage>
</organism>
<keyword evidence="2" id="KW-1185">Reference proteome</keyword>
<name>A0A391NJK9_9EUKA</name>
<dbReference type="InterPro" id="IPR011256">
    <property type="entry name" value="Reg_factor_effector_dom_sf"/>
</dbReference>
<dbReference type="SUPFAM" id="SSF55136">
    <property type="entry name" value="Probable bacterial effector-binding domain"/>
    <property type="match status" value="1"/>
</dbReference>
<dbReference type="AlphaFoldDB" id="A0A391NJK9"/>
<dbReference type="OrthoDB" id="2140079at2759"/>
<gene>
    <name evidence="1" type="ORF">KIPB_001582</name>
</gene>
<evidence type="ECO:0008006" key="3">
    <source>
        <dbReference type="Google" id="ProtNLM"/>
    </source>
</evidence>
<dbReference type="EMBL" id="BDIP01000231">
    <property type="protein sequence ID" value="GCA62145.1"/>
    <property type="molecule type" value="Genomic_DNA"/>
</dbReference>